<keyword evidence="2" id="KW-1185">Reference proteome</keyword>
<protein>
    <submittedName>
        <fullName evidence="1">Uncharacterized protein</fullName>
    </submittedName>
</protein>
<sequence>MKTQIREYTKLGEGVDRVYRDMEEAGLPEPAYRQSEFMLYATLKNKNWGKEDASWIPSVHDNIHDENKLLEFCATPKTRRETMSFLGLANRSRLAERNTDLEIKSKTKKNEGVPL</sequence>
<proteinExistence type="predicted"/>
<dbReference type="Proteomes" id="UP000602647">
    <property type="component" value="Unassembled WGS sequence"/>
</dbReference>
<comment type="caution">
    <text evidence="1">The sequence shown here is derived from an EMBL/GenBank/DDBJ whole genome shotgun (WGS) entry which is preliminary data.</text>
</comment>
<evidence type="ECO:0000313" key="1">
    <source>
        <dbReference type="EMBL" id="MBC6681074.1"/>
    </source>
</evidence>
<dbReference type="EMBL" id="JACRYT010000025">
    <property type="protein sequence ID" value="MBC6681074.1"/>
    <property type="molecule type" value="Genomic_DNA"/>
</dbReference>
<organism evidence="1 2">
    <name type="scientific">Zhenpiania hominis</name>
    <dbReference type="NCBI Taxonomy" id="2763644"/>
    <lineage>
        <taxon>Bacteria</taxon>
        <taxon>Bacillati</taxon>
        <taxon>Bacillota</taxon>
        <taxon>Clostridia</taxon>
        <taxon>Peptostreptococcales</taxon>
        <taxon>Anaerovoracaceae</taxon>
        <taxon>Zhenpiania</taxon>
    </lineage>
</organism>
<accession>A0A923ST54</accession>
<name>A0A923ST54_9FIRM</name>
<reference evidence="1" key="1">
    <citation type="submission" date="2020-08" db="EMBL/GenBank/DDBJ databases">
        <title>Genome public.</title>
        <authorList>
            <person name="Liu C."/>
            <person name="Sun Q."/>
        </authorList>
    </citation>
    <scope>NUCLEOTIDE SEQUENCE</scope>
    <source>
        <strain evidence="1">BX12</strain>
    </source>
</reference>
<dbReference type="RefSeq" id="WP_187304172.1">
    <property type="nucleotide sequence ID" value="NZ_JACRYT010000025.1"/>
</dbReference>
<gene>
    <name evidence="1" type="ORF">H9L42_14725</name>
</gene>
<evidence type="ECO:0000313" key="2">
    <source>
        <dbReference type="Proteomes" id="UP000602647"/>
    </source>
</evidence>
<dbReference type="AlphaFoldDB" id="A0A923ST54"/>